<organism evidence="1 2">
    <name type="scientific">Hymenobacter qilianensis</name>
    <dbReference type="NCBI Taxonomy" id="1385715"/>
    <lineage>
        <taxon>Bacteria</taxon>
        <taxon>Pseudomonadati</taxon>
        <taxon>Bacteroidota</taxon>
        <taxon>Cytophagia</taxon>
        <taxon>Cytophagales</taxon>
        <taxon>Hymenobacteraceae</taxon>
        <taxon>Hymenobacter</taxon>
    </lineage>
</organism>
<sequence length="549" mass="57451">MLSLYYTAMKTRVSLAKLGAAALLLGSLSSCEDILEHYLPKPTPPPPATPTFPPLGQDIPFYALSGGTRLDAYSTKDPATRTGSVAITGLPSGERILAMDFRPATGQLYGVSNADRLYVINQNTGVARALGTQAFNPSLAGDLFGFDFNPTQDLIRLVTNMGQRVFVDPVPGAIRFPGTIFGPDGATFTAVAYTNNVAGAKTTELYVIDSQNQQLYLLTPPNPSSSSALDESRLVPVGKLNLPISGDGGFDIDARTGTALGLFPVNKKPTLFTLNLSTGAARPLAQYNASLGYTSIAIPTRPVAYTFWGVARGGLLVIDLTNPSIDIRIGAAVGGAAVLRWIGLDFRPSNGQLYALARIVGGGNDLYTINPATGDTDYVSHVPVIVDSDDPGFDFDPITDRLRVVSSSGQNLSINPSDGTATVERPLTPPDLGIYTAAYSNNFTGTPTSTLYVMGRVSGSQGNFPTVGTLYQQMPPQEGTLVRVGDLGIPAVLTGSFDIGGTTNTGYAILNAAGNSALYKVDLATGQVTLASSSYNSVTPIGLAVGLGF</sequence>
<dbReference type="EMBL" id="BMFN01000003">
    <property type="protein sequence ID" value="GGF73426.1"/>
    <property type="molecule type" value="Genomic_DNA"/>
</dbReference>
<accession>A0ACB5PUR5</accession>
<proteinExistence type="predicted"/>
<keyword evidence="2" id="KW-1185">Reference proteome</keyword>
<name>A0ACB5PUR5_9BACT</name>
<evidence type="ECO:0000313" key="2">
    <source>
        <dbReference type="Proteomes" id="UP000605392"/>
    </source>
</evidence>
<dbReference type="Proteomes" id="UP000605392">
    <property type="component" value="Unassembled WGS sequence"/>
</dbReference>
<gene>
    <name evidence="1" type="ORF">GCM10011375_30650</name>
</gene>
<comment type="caution">
    <text evidence="1">The sequence shown here is derived from an EMBL/GenBank/DDBJ whole genome shotgun (WGS) entry which is preliminary data.</text>
</comment>
<evidence type="ECO:0000313" key="1">
    <source>
        <dbReference type="EMBL" id="GGF73426.1"/>
    </source>
</evidence>
<protein>
    <submittedName>
        <fullName evidence="1">Uncharacterized protein</fullName>
    </submittedName>
</protein>
<reference evidence="1 2" key="1">
    <citation type="journal article" date="2019" name="Int. J. Syst. Evol. Microbiol.">
        <title>The Global Catalogue of Microorganisms (GCM) 10K type strain sequencing project: providing services to taxonomists for standard genome sequencing and annotation.</title>
        <authorList>
            <consortium name="The Broad Institute Genomics Platform"/>
            <consortium name="The Broad Institute Genome Sequencing Center for Infectious Disease"/>
            <person name="Wu L."/>
            <person name="Ma J."/>
        </authorList>
    </citation>
    <scope>NUCLEOTIDE SEQUENCE [LARGE SCALE GENOMIC DNA]</scope>
    <source>
        <strain evidence="1 2">CGMCC 1.12720</strain>
    </source>
</reference>